<dbReference type="GO" id="GO:0016787">
    <property type="term" value="F:hydrolase activity"/>
    <property type="evidence" value="ECO:0007669"/>
    <property type="project" value="UniProtKB-KW"/>
</dbReference>
<evidence type="ECO:0000313" key="3">
    <source>
        <dbReference type="EMBL" id="RXQ99713.1"/>
    </source>
</evidence>
<evidence type="ECO:0000256" key="1">
    <source>
        <dbReference type="SAM" id="SignalP"/>
    </source>
</evidence>
<dbReference type="PANTHER" id="PTHR15032:SF4">
    <property type="entry name" value="N-ACYL-PHOSPHATIDYLETHANOLAMINE-HYDROLYZING PHOSPHOLIPASE D"/>
    <property type="match status" value="1"/>
</dbReference>
<feature type="chain" id="PRO_5020184883" evidence="1">
    <location>
        <begin position="30"/>
        <end position="389"/>
    </location>
</feature>
<accession>A0A4Q1JSZ9</accession>
<dbReference type="EMBL" id="SAWZ01000014">
    <property type="protein sequence ID" value="RXQ99713.1"/>
    <property type="molecule type" value="Genomic_DNA"/>
</dbReference>
<name>A0A4Q1JSZ9_9GAMM</name>
<dbReference type="SUPFAM" id="SSF56281">
    <property type="entry name" value="Metallo-hydrolase/oxidoreductase"/>
    <property type="match status" value="1"/>
</dbReference>
<dbReference type="Pfam" id="PF12706">
    <property type="entry name" value="Lactamase_B_2"/>
    <property type="match status" value="1"/>
</dbReference>
<protein>
    <submittedName>
        <fullName evidence="3">Hydrolase</fullName>
    </submittedName>
</protein>
<dbReference type="InterPro" id="IPR001279">
    <property type="entry name" value="Metallo-B-lactamas"/>
</dbReference>
<dbReference type="Proteomes" id="UP000289784">
    <property type="component" value="Unassembled WGS sequence"/>
</dbReference>
<dbReference type="PANTHER" id="PTHR15032">
    <property type="entry name" value="N-ACYL-PHOSPHATIDYLETHANOLAMINE-HYDROLYZING PHOSPHOLIPASE D"/>
    <property type="match status" value="1"/>
</dbReference>
<feature type="signal peptide" evidence="1">
    <location>
        <begin position="1"/>
        <end position="29"/>
    </location>
</feature>
<dbReference type="Gene3D" id="3.60.15.10">
    <property type="entry name" value="Ribonuclease Z/Hydroxyacylglutathione hydrolase-like"/>
    <property type="match status" value="1"/>
</dbReference>
<keyword evidence="4" id="KW-1185">Reference proteome</keyword>
<comment type="caution">
    <text evidence="3">The sequence shown here is derived from an EMBL/GenBank/DDBJ whole genome shotgun (WGS) entry which is preliminary data.</text>
</comment>
<evidence type="ECO:0000259" key="2">
    <source>
        <dbReference type="Pfam" id="PF12706"/>
    </source>
</evidence>
<dbReference type="OrthoDB" id="9805728at2"/>
<keyword evidence="3" id="KW-0378">Hydrolase</keyword>
<dbReference type="AlphaFoldDB" id="A0A4Q1JSZ9"/>
<evidence type="ECO:0000313" key="4">
    <source>
        <dbReference type="Proteomes" id="UP000289784"/>
    </source>
</evidence>
<feature type="domain" description="Metallo-beta-lactamase" evidence="2">
    <location>
        <begin position="121"/>
        <end position="312"/>
    </location>
</feature>
<sequence>MSPSPRRWRRRLAVAALLSALAGVLLVNAAARPPRAYPDSPQFHDGAFHNAVTPKGPQGAGDVLKLWWKFFFGKRPTTRPDTQLPVQPLTRADLEAAPDHHLWRLGHSTVLMKLDGGFWITDPVFSERASPVQFAGPKRFHAPAIALDELPPLRGVILSHDHYDHLDRASIQALATRAQVFLTPLGVGDTLVRWGVAPERVIQLDWWQSTQVDGLHFTATPAQHFSGRTPFRKNPTLWASWVVQTPALKLFFSGDTGYFEGFKAIGQRLGPFDVTLMENGAYDPLWSGVHMLPEQSVQAHQDLRGGWMLPIHNSTFDLAFHDWQAPMETVLSLAEQRGVSLSTPRMGEPVNLLAMRPFERWWKPLVRTHERDAAAVGNTLKPSAGESAR</sequence>
<proteinExistence type="predicted"/>
<keyword evidence="1" id="KW-0732">Signal</keyword>
<dbReference type="RefSeq" id="WP_129472624.1">
    <property type="nucleotide sequence ID" value="NZ_SAWZ01000014.1"/>
</dbReference>
<gene>
    <name evidence="3" type="ORF">EPA99_17905</name>
</gene>
<reference evidence="3 4" key="1">
    <citation type="submission" date="2019-01" db="EMBL/GenBank/DDBJ databases">
        <title>Pseudoxanthomonas composti sp. nov., isolated from compost.</title>
        <authorList>
            <person name="Yang G."/>
        </authorList>
    </citation>
    <scope>NUCLEOTIDE SEQUENCE [LARGE SCALE GENOMIC DNA]</scope>
    <source>
        <strain evidence="3 4">GSS15</strain>
    </source>
</reference>
<dbReference type="InterPro" id="IPR036866">
    <property type="entry name" value="RibonucZ/Hydroxyglut_hydro"/>
</dbReference>
<dbReference type="GO" id="GO:0005737">
    <property type="term" value="C:cytoplasm"/>
    <property type="evidence" value="ECO:0007669"/>
    <property type="project" value="TreeGrafter"/>
</dbReference>
<organism evidence="3 4">
    <name type="scientific">Pseudoxanthomonas composti</name>
    <dbReference type="NCBI Taxonomy" id="2137479"/>
    <lineage>
        <taxon>Bacteria</taxon>
        <taxon>Pseudomonadati</taxon>
        <taxon>Pseudomonadota</taxon>
        <taxon>Gammaproteobacteria</taxon>
        <taxon>Lysobacterales</taxon>
        <taxon>Lysobacteraceae</taxon>
        <taxon>Pseudoxanthomonas</taxon>
    </lineage>
</organism>